<evidence type="ECO:0000313" key="3">
    <source>
        <dbReference type="Proteomes" id="UP000319817"/>
    </source>
</evidence>
<proteinExistence type="predicted"/>
<name>A0A517NRE8_9BACT</name>
<reference evidence="2 3" key="1">
    <citation type="submission" date="2019-02" db="EMBL/GenBank/DDBJ databases">
        <title>Deep-cultivation of Planctomycetes and their phenomic and genomic characterization uncovers novel biology.</title>
        <authorList>
            <person name="Wiegand S."/>
            <person name="Jogler M."/>
            <person name="Boedeker C."/>
            <person name="Pinto D."/>
            <person name="Vollmers J."/>
            <person name="Rivas-Marin E."/>
            <person name="Kohn T."/>
            <person name="Peeters S.H."/>
            <person name="Heuer A."/>
            <person name="Rast P."/>
            <person name="Oberbeckmann S."/>
            <person name="Bunk B."/>
            <person name="Jeske O."/>
            <person name="Meyerdierks A."/>
            <person name="Storesund J.E."/>
            <person name="Kallscheuer N."/>
            <person name="Luecker S."/>
            <person name="Lage O.M."/>
            <person name="Pohl T."/>
            <person name="Merkel B.J."/>
            <person name="Hornburger P."/>
            <person name="Mueller R.-W."/>
            <person name="Bruemmer F."/>
            <person name="Labrenz M."/>
            <person name="Spormann A.M."/>
            <person name="Op den Camp H."/>
            <person name="Overmann J."/>
            <person name="Amann R."/>
            <person name="Jetten M.S.M."/>
            <person name="Mascher T."/>
            <person name="Medema M.H."/>
            <person name="Devos D.P."/>
            <person name="Kaster A.-K."/>
            <person name="Ovreas L."/>
            <person name="Rohde M."/>
            <person name="Galperin M.Y."/>
            <person name="Jogler C."/>
        </authorList>
    </citation>
    <scope>NUCLEOTIDE SEQUENCE [LARGE SCALE GENOMIC DNA]</scope>
    <source>
        <strain evidence="2 3">K23_9</strain>
    </source>
</reference>
<gene>
    <name evidence="2" type="ORF">K239x_16470</name>
</gene>
<dbReference type="Proteomes" id="UP000319817">
    <property type="component" value="Chromosome"/>
</dbReference>
<organism evidence="2 3">
    <name type="scientific">Stieleria marina</name>
    <dbReference type="NCBI Taxonomy" id="1930275"/>
    <lineage>
        <taxon>Bacteria</taxon>
        <taxon>Pseudomonadati</taxon>
        <taxon>Planctomycetota</taxon>
        <taxon>Planctomycetia</taxon>
        <taxon>Pirellulales</taxon>
        <taxon>Pirellulaceae</taxon>
        <taxon>Stieleria</taxon>
    </lineage>
</organism>
<accession>A0A517NRE8</accession>
<dbReference type="EMBL" id="CP036526">
    <property type="protein sequence ID" value="QDT09697.1"/>
    <property type="molecule type" value="Genomic_DNA"/>
</dbReference>
<evidence type="ECO:0000313" key="2">
    <source>
        <dbReference type="EMBL" id="QDT09697.1"/>
    </source>
</evidence>
<dbReference type="AlphaFoldDB" id="A0A517NRE8"/>
<sequence>MPKLVVDFAVKSGPSDGSPTKSRPPPDDSPAYRHLNVIADTLFDNQDAQFRRLIGLSPESQQNPSQRVVWRLGATIKLETRGKLESRGKLAVCRWGRF</sequence>
<evidence type="ECO:0000256" key="1">
    <source>
        <dbReference type="SAM" id="MobiDB-lite"/>
    </source>
</evidence>
<protein>
    <submittedName>
        <fullName evidence="2">Uncharacterized protein</fullName>
    </submittedName>
</protein>
<keyword evidence="3" id="KW-1185">Reference proteome</keyword>
<feature type="region of interest" description="Disordered" evidence="1">
    <location>
        <begin position="10"/>
        <end position="31"/>
    </location>
</feature>